<dbReference type="STRING" id="149040.A0A194XKY5"/>
<keyword evidence="8" id="KW-1185">Reference proteome</keyword>
<dbReference type="RefSeq" id="XP_018075193.1">
    <property type="nucleotide sequence ID" value="XM_018207638.1"/>
</dbReference>
<gene>
    <name evidence="7" type="ORF">LY89DRAFT_456117</name>
</gene>
<accession>A0A194XKY5</accession>
<comment type="similarity">
    <text evidence="3">Belongs to the WD repeat MDV1/CAF4 family.</text>
</comment>
<dbReference type="PANTHER" id="PTHR22847:SF637">
    <property type="entry name" value="WD REPEAT DOMAIN 5B"/>
    <property type="match status" value="1"/>
</dbReference>
<dbReference type="Proteomes" id="UP000070700">
    <property type="component" value="Unassembled WGS sequence"/>
</dbReference>
<evidence type="ECO:0000256" key="6">
    <source>
        <dbReference type="PROSITE-ProRule" id="PRU00221"/>
    </source>
</evidence>
<evidence type="ECO:0000313" key="8">
    <source>
        <dbReference type="Proteomes" id="UP000070700"/>
    </source>
</evidence>
<evidence type="ECO:0000256" key="2">
    <source>
        <dbReference type="ARBA" id="ARBA00022737"/>
    </source>
</evidence>
<feature type="repeat" description="WD" evidence="6">
    <location>
        <begin position="113"/>
        <end position="153"/>
    </location>
</feature>
<dbReference type="Gene3D" id="2.130.10.10">
    <property type="entry name" value="YVTN repeat-like/Quinoprotein amine dehydrogenase"/>
    <property type="match status" value="1"/>
</dbReference>
<protein>
    <recommendedName>
        <fullName evidence="4">Mitochondrial division protein 1</fullName>
    </recommendedName>
</protein>
<organism evidence="7 8">
    <name type="scientific">Mollisia scopiformis</name>
    <name type="common">Conifer needle endophyte fungus</name>
    <name type="synonym">Phialocephala scopiformis</name>
    <dbReference type="NCBI Taxonomy" id="149040"/>
    <lineage>
        <taxon>Eukaryota</taxon>
        <taxon>Fungi</taxon>
        <taxon>Dikarya</taxon>
        <taxon>Ascomycota</taxon>
        <taxon>Pezizomycotina</taxon>
        <taxon>Leotiomycetes</taxon>
        <taxon>Helotiales</taxon>
        <taxon>Mollisiaceae</taxon>
        <taxon>Mollisia</taxon>
    </lineage>
</organism>
<dbReference type="InParanoid" id="A0A194XKY5"/>
<dbReference type="KEGG" id="psco:LY89DRAFT_456117"/>
<keyword evidence="1 6" id="KW-0853">WD repeat</keyword>
<dbReference type="EMBL" id="KQ947409">
    <property type="protein sequence ID" value="KUJ20838.1"/>
    <property type="molecule type" value="Genomic_DNA"/>
</dbReference>
<dbReference type="PROSITE" id="PS50294">
    <property type="entry name" value="WD_REPEATS_REGION"/>
    <property type="match status" value="1"/>
</dbReference>
<keyword evidence="2" id="KW-0677">Repeat</keyword>
<dbReference type="OrthoDB" id="3783534at2759"/>
<dbReference type="InterPro" id="IPR001680">
    <property type="entry name" value="WD40_rpt"/>
</dbReference>
<dbReference type="Pfam" id="PF00400">
    <property type="entry name" value="WD40"/>
    <property type="match status" value="2"/>
</dbReference>
<dbReference type="InterPro" id="IPR015943">
    <property type="entry name" value="WD40/YVTN_repeat-like_dom_sf"/>
</dbReference>
<dbReference type="PROSITE" id="PS50082">
    <property type="entry name" value="WD_REPEATS_2"/>
    <property type="match status" value="1"/>
</dbReference>
<dbReference type="SUPFAM" id="SSF50978">
    <property type="entry name" value="WD40 repeat-like"/>
    <property type="match status" value="1"/>
</dbReference>
<reference evidence="7 8" key="1">
    <citation type="submission" date="2015-10" db="EMBL/GenBank/DDBJ databases">
        <title>Full genome of DAOMC 229536 Phialocephala scopiformis, a fungal endophyte of spruce producing the potent anti-insectan compound rugulosin.</title>
        <authorList>
            <consortium name="DOE Joint Genome Institute"/>
            <person name="Walker A.K."/>
            <person name="Frasz S.L."/>
            <person name="Seifert K.A."/>
            <person name="Miller J.D."/>
            <person name="Mondo S.J."/>
            <person name="Labutti K."/>
            <person name="Lipzen A."/>
            <person name="Dockter R."/>
            <person name="Kennedy M."/>
            <person name="Grigoriev I.V."/>
            <person name="Spatafora J.W."/>
        </authorList>
    </citation>
    <scope>NUCLEOTIDE SEQUENCE [LARGE SCALE GENOMIC DNA]</scope>
    <source>
        <strain evidence="7 8">CBS 120377</strain>
    </source>
</reference>
<dbReference type="PANTHER" id="PTHR22847">
    <property type="entry name" value="WD40 REPEAT PROTEIN"/>
    <property type="match status" value="1"/>
</dbReference>
<dbReference type="GO" id="GO:1990234">
    <property type="term" value="C:transferase complex"/>
    <property type="evidence" value="ECO:0007669"/>
    <property type="project" value="UniProtKB-ARBA"/>
</dbReference>
<evidence type="ECO:0000256" key="1">
    <source>
        <dbReference type="ARBA" id="ARBA00022574"/>
    </source>
</evidence>
<proteinExistence type="inferred from homology"/>
<name>A0A194XKY5_MOLSC</name>
<evidence type="ECO:0000256" key="3">
    <source>
        <dbReference type="ARBA" id="ARBA00038415"/>
    </source>
</evidence>
<dbReference type="GeneID" id="28817364"/>
<evidence type="ECO:0000256" key="4">
    <source>
        <dbReference type="ARBA" id="ARBA00039789"/>
    </source>
</evidence>
<dbReference type="SMART" id="SM00320">
    <property type="entry name" value="WD40"/>
    <property type="match status" value="2"/>
</dbReference>
<comment type="function">
    <text evidence="5">Involved in mitochondrial fission. Acts as an adapter protein required to form mitochondrial fission complexes. Formation of these complexes is required to promote constriction and fission of the mitochondrial compartment at a late step in mitochondrial division.</text>
</comment>
<dbReference type="AlphaFoldDB" id="A0A194XKY5"/>
<sequence length="231" mass="26299">MSKISEGIQAILALEAYVQVTKSPFLHAFIHDIKRFVLYNQLVIEQAPLQLYCAALLFAPENSITRRQFRHCIPPWIQFKPSIGRRQLRDRMRYWMKLKPRVQAPWNAGLQTLEGHTGSVTSIAFSPDGKQVVSSSRDRTRLWDAATGKRLQTLEGHTGSITSVAFSPNGKLLPILRVFNHWVAENDTNILWLPPNYRETVSATWNRSLVIGHSSGRISFFCFKKGANLII</sequence>
<dbReference type="InterPro" id="IPR036322">
    <property type="entry name" value="WD40_repeat_dom_sf"/>
</dbReference>
<evidence type="ECO:0000313" key="7">
    <source>
        <dbReference type="EMBL" id="KUJ20838.1"/>
    </source>
</evidence>
<evidence type="ECO:0000256" key="5">
    <source>
        <dbReference type="ARBA" id="ARBA00043913"/>
    </source>
</evidence>